<keyword evidence="2" id="KW-1185">Reference proteome</keyword>
<evidence type="ECO:0008006" key="3">
    <source>
        <dbReference type="Google" id="ProtNLM"/>
    </source>
</evidence>
<evidence type="ECO:0000313" key="2">
    <source>
        <dbReference type="Proteomes" id="UP001649381"/>
    </source>
</evidence>
<protein>
    <recommendedName>
        <fullName evidence="3">Lipoprotein</fullName>
    </recommendedName>
</protein>
<dbReference type="RefSeq" id="WP_236332198.1">
    <property type="nucleotide sequence ID" value="NZ_JAKIJS010000001.1"/>
</dbReference>
<dbReference type="EMBL" id="JAKIJS010000001">
    <property type="protein sequence ID" value="MCF6136983.1"/>
    <property type="molecule type" value="Genomic_DNA"/>
</dbReference>
<dbReference type="Proteomes" id="UP001649381">
    <property type="component" value="Unassembled WGS sequence"/>
</dbReference>
<dbReference type="PROSITE" id="PS51257">
    <property type="entry name" value="PROKAR_LIPOPROTEIN"/>
    <property type="match status" value="1"/>
</dbReference>
<sequence length="139" mass="15391">MVKRLFASCICLGLLVGCQLGNQEKLQVVNVNGNPDSFQALAVTNSKVSMTLRHMITDNDLFVECYIPDFKFTDHSNDQSEGAGYLKVSVDHQKAFSVNKAAFIVKDLSKGNHHISVMLVNANGKKIKGMEKQFFVNIP</sequence>
<gene>
    <name evidence="1" type="ORF">L2716_04515</name>
</gene>
<organism evidence="1 2">
    <name type="scientific">Pseudalkalibacillus berkeleyi</name>
    <dbReference type="NCBI Taxonomy" id="1069813"/>
    <lineage>
        <taxon>Bacteria</taxon>
        <taxon>Bacillati</taxon>
        <taxon>Bacillota</taxon>
        <taxon>Bacilli</taxon>
        <taxon>Bacillales</taxon>
        <taxon>Fictibacillaceae</taxon>
        <taxon>Pseudalkalibacillus</taxon>
    </lineage>
</organism>
<evidence type="ECO:0000313" key="1">
    <source>
        <dbReference type="EMBL" id="MCF6136983.1"/>
    </source>
</evidence>
<reference evidence="1 2" key="1">
    <citation type="submission" date="2022-01" db="EMBL/GenBank/DDBJ databases">
        <title>Alkalihalobacillus sp. EGI L200015, a novel bacterium isolated from a salt lake sediment.</title>
        <authorList>
            <person name="Gao L."/>
            <person name="Fang B.-Z."/>
            <person name="Li W.-J."/>
        </authorList>
    </citation>
    <scope>NUCLEOTIDE SEQUENCE [LARGE SCALE GENOMIC DNA]</scope>
    <source>
        <strain evidence="1 2">KCTC 12718</strain>
    </source>
</reference>
<proteinExistence type="predicted"/>
<name>A0ABS9GZG4_9BACL</name>
<comment type="caution">
    <text evidence="1">The sequence shown here is derived from an EMBL/GenBank/DDBJ whole genome shotgun (WGS) entry which is preliminary data.</text>
</comment>
<accession>A0ABS9GZG4</accession>